<gene>
    <name evidence="2" type="primary">LOC136085583</name>
</gene>
<dbReference type="Gene3D" id="3.30.70.1820">
    <property type="entry name" value="L1 transposable element, RRM domain"/>
    <property type="match status" value="1"/>
</dbReference>
<protein>
    <submittedName>
        <fullName evidence="2">Uncharacterized protein LOC136085583</fullName>
    </submittedName>
</protein>
<proteinExistence type="predicted"/>
<evidence type="ECO:0000313" key="1">
    <source>
        <dbReference type="Proteomes" id="UP001652625"/>
    </source>
</evidence>
<dbReference type="PANTHER" id="PTHR11505">
    <property type="entry name" value="L1 TRANSPOSABLE ELEMENT-RELATED"/>
    <property type="match status" value="1"/>
</dbReference>
<name>A0ABM4CME5_HYDVU</name>
<dbReference type="Proteomes" id="UP001652625">
    <property type="component" value="Chromosome 09"/>
</dbReference>
<dbReference type="RefSeq" id="XP_065662975.1">
    <property type="nucleotide sequence ID" value="XM_065806903.1"/>
</dbReference>
<keyword evidence="1" id="KW-1185">Reference proteome</keyword>
<accession>A0ABM4CME5</accession>
<dbReference type="InterPro" id="IPR004244">
    <property type="entry name" value="Transposase_22"/>
</dbReference>
<sequence>MTTMPTINDSVPDSTTLSKDNTSLKILVIALDFRVWVPGHGESVAEILKVRNKLRVMEDRSRRNNLRIDGIKESENESWVESECKVHKLFEECLDIKNIKIERALRSGPRDVNKHRPIVLKLLNYKDKTEILKKSFKLKEKNIYINEDFSAETTEIRKGLRERRKRERESGKFAVISYDKLVICDWTAKK</sequence>
<dbReference type="GeneID" id="136085583"/>
<reference evidence="2" key="1">
    <citation type="submission" date="2025-08" db="UniProtKB">
        <authorList>
            <consortium name="RefSeq"/>
        </authorList>
    </citation>
    <scope>IDENTIFICATION</scope>
</reference>
<organism evidence="1 2">
    <name type="scientific">Hydra vulgaris</name>
    <name type="common">Hydra</name>
    <name type="synonym">Hydra attenuata</name>
    <dbReference type="NCBI Taxonomy" id="6087"/>
    <lineage>
        <taxon>Eukaryota</taxon>
        <taxon>Metazoa</taxon>
        <taxon>Cnidaria</taxon>
        <taxon>Hydrozoa</taxon>
        <taxon>Hydroidolina</taxon>
        <taxon>Anthoathecata</taxon>
        <taxon>Aplanulata</taxon>
        <taxon>Hydridae</taxon>
        <taxon>Hydra</taxon>
    </lineage>
</organism>
<evidence type="ECO:0000313" key="2">
    <source>
        <dbReference type="RefSeq" id="XP_065662975.1"/>
    </source>
</evidence>